<keyword evidence="1" id="KW-0175">Coiled coil</keyword>
<sequence length="228" mass="25577">MSDSDATTRIVPDVDQSLNAQHLRHRKGPALWPLWLAVIAIIAVLGAAAAGLWFERERLLSELNRVSGEVSNMHARLDADDSDVQETLNLVQAQMSTLFQEQEQLSVALKNAREELFSLIPASEDMVSADAIEALLQQVEQQQERSQLRDGQLAAINASLNALEQSSDSAQERLTEEIEVLVEQSRERKDTLDALEQEWQQRLEALEGDVRQVRQSQLALSAQLEMLR</sequence>
<evidence type="ECO:0000256" key="2">
    <source>
        <dbReference type="SAM" id="Phobius"/>
    </source>
</evidence>
<evidence type="ECO:0000256" key="1">
    <source>
        <dbReference type="SAM" id="Coils"/>
    </source>
</evidence>
<accession>A0A7Z0RV15</accession>
<dbReference type="RefSeq" id="WP_179930104.1">
    <property type="nucleotide sequence ID" value="NZ_JACCDF010000006.1"/>
</dbReference>
<dbReference type="Proteomes" id="UP000586119">
    <property type="component" value="Unassembled WGS sequence"/>
</dbReference>
<dbReference type="EMBL" id="JACCDF010000006">
    <property type="protein sequence ID" value="NYS60775.1"/>
    <property type="molecule type" value="Genomic_DNA"/>
</dbReference>
<reference evidence="3 4" key="1">
    <citation type="journal article" date="2015" name="Int. J. Syst. Evol. Microbiol.">
        <title>Halomonas salicampi sp. nov., a halotolerant and alkalitolerant bacterium isolated from a saltern soil.</title>
        <authorList>
            <person name="Lee J.C."/>
            <person name="Kim Y.S."/>
            <person name="Yun B.S."/>
            <person name="Whang K.S."/>
        </authorList>
    </citation>
    <scope>NUCLEOTIDE SEQUENCE [LARGE SCALE GENOMIC DNA]</scope>
    <source>
        <strain evidence="3 4">BH103</strain>
    </source>
</reference>
<organism evidence="3 4">
    <name type="scientific">Vreelandella salicampi</name>
    <dbReference type="NCBI Taxonomy" id="1449798"/>
    <lineage>
        <taxon>Bacteria</taxon>
        <taxon>Pseudomonadati</taxon>
        <taxon>Pseudomonadota</taxon>
        <taxon>Gammaproteobacteria</taxon>
        <taxon>Oceanospirillales</taxon>
        <taxon>Halomonadaceae</taxon>
        <taxon>Vreelandella</taxon>
    </lineage>
</organism>
<feature type="coiled-coil region" evidence="1">
    <location>
        <begin position="95"/>
        <end position="216"/>
    </location>
</feature>
<keyword evidence="2" id="KW-1133">Transmembrane helix</keyword>
<dbReference type="AlphaFoldDB" id="A0A7Z0RV15"/>
<feature type="transmembrane region" description="Helical" evidence="2">
    <location>
        <begin position="32"/>
        <end position="54"/>
    </location>
</feature>
<evidence type="ECO:0000313" key="3">
    <source>
        <dbReference type="EMBL" id="NYS60775.1"/>
    </source>
</evidence>
<keyword evidence="4" id="KW-1185">Reference proteome</keyword>
<gene>
    <name evidence="3" type="ORF">HZS81_08385</name>
</gene>
<keyword evidence="2" id="KW-0812">Transmembrane</keyword>
<comment type="caution">
    <text evidence="3">The sequence shown here is derived from an EMBL/GenBank/DDBJ whole genome shotgun (WGS) entry which is preliminary data.</text>
</comment>
<proteinExistence type="predicted"/>
<keyword evidence="2" id="KW-0472">Membrane</keyword>
<protein>
    <submittedName>
        <fullName evidence="3">Uncharacterized protein</fullName>
    </submittedName>
</protein>
<evidence type="ECO:0000313" key="4">
    <source>
        <dbReference type="Proteomes" id="UP000586119"/>
    </source>
</evidence>
<name>A0A7Z0RV15_9GAMM</name>